<protein>
    <submittedName>
        <fullName evidence="2">Uncharacterized protein</fullName>
    </submittedName>
</protein>
<feature type="transmembrane region" description="Helical" evidence="1">
    <location>
        <begin position="54"/>
        <end position="73"/>
    </location>
</feature>
<dbReference type="EMBL" id="MN739408">
    <property type="protein sequence ID" value="QHT03255.1"/>
    <property type="molecule type" value="Genomic_DNA"/>
</dbReference>
<accession>A0A6C0CI61</accession>
<sequence length="77" mass="8790">MEEVVRKNPKLWTVAIYLFYVAGFLYLKPSVAFGKDGNIRPFGVGKKDSTVFPVWIWILALAVAAYLTVVYILDFQM</sequence>
<reference evidence="2" key="1">
    <citation type="journal article" date="2020" name="Nature">
        <title>Giant virus diversity and host interactions through global metagenomics.</title>
        <authorList>
            <person name="Schulz F."/>
            <person name="Roux S."/>
            <person name="Paez-Espino D."/>
            <person name="Jungbluth S."/>
            <person name="Walsh D.A."/>
            <person name="Denef V.J."/>
            <person name="McMahon K.D."/>
            <person name="Konstantinidis K.T."/>
            <person name="Eloe-Fadrosh E.A."/>
            <person name="Kyrpides N.C."/>
            <person name="Woyke T."/>
        </authorList>
    </citation>
    <scope>NUCLEOTIDE SEQUENCE</scope>
    <source>
        <strain evidence="2">GVMAG-M-3300020728-1</strain>
    </source>
</reference>
<feature type="transmembrane region" description="Helical" evidence="1">
    <location>
        <begin position="12"/>
        <end position="34"/>
    </location>
</feature>
<evidence type="ECO:0000313" key="2">
    <source>
        <dbReference type="EMBL" id="QHT03255.1"/>
    </source>
</evidence>
<keyword evidence="1" id="KW-0812">Transmembrane</keyword>
<dbReference type="AlphaFoldDB" id="A0A6C0CI61"/>
<name>A0A6C0CI61_9ZZZZ</name>
<proteinExistence type="predicted"/>
<organism evidence="2">
    <name type="scientific">viral metagenome</name>
    <dbReference type="NCBI Taxonomy" id="1070528"/>
    <lineage>
        <taxon>unclassified sequences</taxon>
        <taxon>metagenomes</taxon>
        <taxon>organismal metagenomes</taxon>
    </lineage>
</organism>
<keyword evidence="1" id="KW-1133">Transmembrane helix</keyword>
<evidence type="ECO:0000256" key="1">
    <source>
        <dbReference type="SAM" id="Phobius"/>
    </source>
</evidence>
<keyword evidence="1" id="KW-0472">Membrane</keyword>